<dbReference type="InterPro" id="IPR050266">
    <property type="entry name" value="AB_hydrolase_sf"/>
</dbReference>
<dbReference type="InterPro" id="IPR029058">
    <property type="entry name" value="AB_hydrolase_fold"/>
</dbReference>
<keyword evidence="3" id="KW-1185">Reference proteome</keyword>
<feature type="domain" description="AB hydrolase-1" evidence="1">
    <location>
        <begin position="29"/>
        <end position="264"/>
    </location>
</feature>
<dbReference type="InterPro" id="IPR000073">
    <property type="entry name" value="AB_hydrolase_1"/>
</dbReference>
<protein>
    <submittedName>
        <fullName evidence="2">4,5:9,10-diseco-3-hydroxy-5,9,17-trioxoandrosta-1(10),2-diene-4-oate hydrolase</fullName>
    </submittedName>
</protein>
<dbReference type="AlphaFoldDB" id="A0A8J3E755"/>
<dbReference type="EMBL" id="BMJQ01000037">
    <property type="protein sequence ID" value="GGF51094.1"/>
    <property type="molecule type" value="Genomic_DNA"/>
</dbReference>
<gene>
    <name evidence="2" type="primary">hsaD</name>
    <name evidence="2" type="ORF">GCM10011611_66920</name>
</gene>
<dbReference type="GO" id="GO:0016020">
    <property type="term" value="C:membrane"/>
    <property type="evidence" value="ECO:0007669"/>
    <property type="project" value="TreeGrafter"/>
</dbReference>
<evidence type="ECO:0000313" key="2">
    <source>
        <dbReference type="EMBL" id="GGF51094.1"/>
    </source>
</evidence>
<dbReference type="SUPFAM" id="SSF53474">
    <property type="entry name" value="alpha/beta-Hydrolases"/>
    <property type="match status" value="1"/>
</dbReference>
<dbReference type="GO" id="GO:0016787">
    <property type="term" value="F:hydrolase activity"/>
    <property type="evidence" value="ECO:0007669"/>
    <property type="project" value="UniProtKB-KW"/>
</dbReference>
<keyword evidence="2" id="KW-0378">Hydrolase</keyword>
<dbReference type="PANTHER" id="PTHR43798:SF33">
    <property type="entry name" value="HYDROLASE, PUTATIVE (AFU_ORTHOLOGUE AFUA_2G14860)-RELATED"/>
    <property type="match status" value="1"/>
</dbReference>
<dbReference type="PRINTS" id="PR00412">
    <property type="entry name" value="EPOXHYDRLASE"/>
</dbReference>
<accession>A0A8J3E755</accession>
<evidence type="ECO:0000313" key="3">
    <source>
        <dbReference type="Proteomes" id="UP000646365"/>
    </source>
</evidence>
<evidence type="ECO:0000259" key="1">
    <source>
        <dbReference type="Pfam" id="PF00561"/>
    </source>
</evidence>
<dbReference type="InterPro" id="IPR000639">
    <property type="entry name" value="Epox_hydrolase-like"/>
</dbReference>
<reference evidence="2" key="2">
    <citation type="submission" date="2020-09" db="EMBL/GenBank/DDBJ databases">
        <authorList>
            <person name="Sun Q."/>
            <person name="Zhou Y."/>
        </authorList>
    </citation>
    <scope>NUCLEOTIDE SEQUENCE</scope>
    <source>
        <strain evidence="2">CGMCC 1.15725</strain>
    </source>
</reference>
<reference evidence="2" key="1">
    <citation type="journal article" date="2014" name="Int. J. Syst. Evol. Microbiol.">
        <title>Complete genome sequence of Corynebacterium casei LMG S-19264T (=DSM 44701T), isolated from a smear-ripened cheese.</title>
        <authorList>
            <consortium name="US DOE Joint Genome Institute (JGI-PGF)"/>
            <person name="Walter F."/>
            <person name="Albersmeier A."/>
            <person name="Kalinowski J."/>
            <person name="Ruckert C."/>
        </authorList>
    </citation>
    <scope>NUCLEOTIDE SEQUENCE</scope>
    <source>
        <strain evidence="2">CGMCC 1.15725</strain>
    </source>
</reference>
<dbReference type="Gene3D" id="3.40.50.1820">
    <property type="entry name" value="alpha/beta hydrolase"/>
    <property type="match status" value="1"/>
</dbReference>
<organism evidence="2 3">
    <name type="scientific">Aliidongia dinghuensis</name>
    <dbReference type="NCBI Taxonomy" id="1867774"/>
    <lineage>
        <taxon>Bacteria</taxon>
        <taxon>Pseudomonadati</taxon>
        <taxon>Pseudomonadota</taxon>
        <taxon>Alphaproteobacteria</taxon>
        <taxon>Rhodospirillales</taxon>
        <taxon>Dongiaceae</taxon>
        <taxon>Aliidongia</taxon>
    </lineage>
</organism>
<dbReference type="Pfam" id="PF00561">
    <property type="entry name" value="Abhydrolase_1"/>
    <property type="match status" value="1"/>
</dbReference>
<dbReference type="Proteomes" id="UP000646365">
    <property type="component" value="Unassembled WGS sequence"/>
</dbReference>
<proteinExistence type="predicted"/>
<comment type="caution">
    <text evidence="2">The sequence shown here is derived from an EMBL/GenBank/DDBJ whole genome shotgun (WGS) entry which is preliminary data.</text>
</comment>
<dbReference type="RefSeq" id="WP_189052561.1">
    <property type="nucleotide sequence ID" value="NZ_BMJQ01000037.1"/>
</dbReference>
<dbReference type="PRINTS" id="PR00111">
    <property type="entry name" value="ABHYDROLASE"/>
</dbReference>
<sequence>MKDHPGLPKKYIESKKGRICYQEEGEGRAVILIHGGGPGAYGFSNYRRNIGALSGRNRVVVLDLPGFGGSDHRDNSNGIFSTLADALLELMDALGLKTASLVGNSLGGGTSIRFALDHPERVDRLVLMGPGGSLPATSTFPSEGLLRMLTFYDGDGPSLEKLERVLDLLVFDRSTITRELVEERYRTATLPQTLSNPPLRGQAHHPNNELWKADLDKLPHPTLLIWGREDRVLPLDMAFILLKRIPKADLHIFSNCGHWAQWERAEEFNQLVGNFLAA</sequence>
<name>A0A8J3E755_9PROT</name>
<dbReference type="PANTHER" id="PTHR43798">
    <property type="entry name" value="MONOACYLGLYCEROL LIPASE"/>
    <property type="match status" value="1"/>
</dbReference>